<keyword evidence="1" id="KW-0687">Ribonucleoprotein</keyword>
<dbReference type="GO" id="GO:0005840">
    <property type="term" value="C:ribosome"/>
    <property type="evidence" value="ECO:0007669"/>
    <property type="project" value="UniProtKB-KW"/>
</dbReference>
<keyword evidence="2" id="KW-1185">Reference proteome</keyword>
<sequence>MTPTSVLSPQGDAFDAAVETLAVAFLDDPLVAWLFPEPTGRLRFQRGFIRFLLATGEAELDTTGDGAAVALWLRVEANGEFAGLTEGELVALREAFGGAAERLTLVGGEFSRRHPRGERHLYLALLGVLPEARGRGHGGRLLGHRVVGAELPVYLEATTGRSAGLFGRYGFGALGEAIHLPGGPSCLPMWRPVG</sequence>
<gene>
    <name evidence="1" type="ORF">HNR67_007739</name>
</gene>
<dbReference type="AlphaFoldDB" id="A0A7W7FWL5"/>
<dbReference type="SUPFAM" id="SSF55729">
    <property type="entry name" value="Acyl-CoA N-acyltransferases (Nat)"/>
    <property type="match status" value="1"/>
</dbReference>
<protein>
    <submittedName>
        <fullName evidence="1">Ribosomal protein S18 acetylase RimI-like enzyme</fullName>
    </submittedName>
</protein>
<name>A0A7W7FWL5_9PSEU</name>
<dbReference type="InterPro" id="IPR052523">
    <property type="entry name" value="Trichothecene_AcTrans"/>
</dbReference>
<dbReference type="Gene3D" id="3.40.630.30">
    <property type="match status" value="1"/>
</dbReference>
<proteinExistence type="predicted"/>
<reference evidence="1 2" key="1">
    <citation type="submission" date="2020-08" db="EMBL/GenBank/DDBJ databases">
        <title>Sequencing the genomes of 1000 actinobacteria strains.</title>
        <authorList>
            <person name="Klenk H.-P."/>
        </authorList>
    </citation>
    <scope>NUCLEOTIDE SEQUENCE [LARGE SCALE GENOMIC DNA]</scope>
    <source>
        <strain evidence="1 2">DSM 44230</strain>
    </source>
</reference>
<dbReference type="PANTHER" id="PTHR42791">
    <property type="entry name" value="GNAT FAMILY ACETYLTRANSFERASE"/>
    <property type="match status" value="1"/>
</dbReference>
<accession>A0A7W7FWL5</accession>
<evidence type="ECO:0000313" key="1">
    <source>
        <dbReference type="EMBL" id="MBB4681621.1"/>
    </source>
</evidence>
<dbReference type="InterPro" id="IPR016181">
    <property type="entry name" value="Acyl_CoA_acyltransferase"/>
</dbReference>
<keyword evidence="1" id="KW-0689">Ribosomal protein</keyword>
<organism evidence="1 2">
    <name type="scientific">Crossiella cryophila</name>
    <dbReference type="NCBI Taxonomy" id="43355"/>
    <lineage>
        <taxon>Bacteria</taxon>
        <taxon>Bacillati</taxon>
        <taxon>Actinomycetota</taxon>
        <taxon>Actinomycetes</taxon>
        <taxon>Pseudonocardiales</taxon>
        <taxon>Pseudonocardiaceae</taxon>
        <taxon>Crossiella</taxon>
    </lineage>
</organism>
<dbReference type="PANTHER" id="PTHR42791:SF1">
    <property type="entry name" value="N-ACETYLTRANSFERASE DOMAIN-CONTAINING PROTEIN"/>
    <property type="match status" value="1"/>
</dbReference>
<evidence type="ECO:0000313" key="2">
    <source>
        <dbReference type="Proteomes" id="UP000533598"/>
    </source>
</evidence>
<dbReference type="EMBL" id="JACHMH010000001">
    <property type="protein sequence ID" value="MBB4681621.1"/>
    <property type="molecule type" value="Genomic_DNA"/>
</dbReference>
<comment type="caution">
    <text evidence="1">The sequence shown here is derived from an EMBL/GenBank/DDBJ whole genome shotgun (WGS) entry which is preliminary data.</text>
</comment>
<dbReference type="Proteomes" id="UP000533598">
    <property type="component" value="Unassembled WGS sequence"/>
</dbReference>